<organism evidence="1 2">
    <name type="scientific">Lentinus brumalis</name>
    <dbReference type="NCBI Taxonomy" id="2498619"/>
    <lineage>
        <taxon>Eukaryota</taxon>
        <taxon>Fungi</taxon>
        <taxon>Dikarya</taxon>
        <taxon>Basidiomycota</taxon>
        <taxon>Agaricomycotina</taxon>
        <taxon>Agaricomycetes</taxon>
        <taxon>Polyporales</taxon>
        <taxon>Polyporaceae</taxon>
        <taxon>Lentinus</taxon>
    </lineage>
</organism>
<evidence type="ECO:0000313" key="2">
    <source>
        <dbReference type="Proteomes" id="UP000256964"/>
    </source>
</evidence>
<dbReference type="EMBL" id="KZ857393">
    <property type="protein sequence ID" value="RDX51734.1"/>
    <property type="molecule type" value="Genomic_DNA"/>
</dbReference>
<gene>
    <name evidence="1" type="ORF">OH76DRAFT_1401157</name>
</gene>
<dbReference type="AlphaFoldDB" id="A0A371DGR3"/>
<reference evidence="1 2" key="1">
    <citation type="journal article" date="2018" name="Biotechnol. Biofuels">
        <title>Integrative visual omics of the white-rot fungus Polyporus brumalis exposes the biotechnological potential of its oxidative enzymes for delignifying raw plant biomass.</title>
        <authorList>
            <person name="Miyauchi S."/>
            <person name="Rancon A."/>
            <person name="Drula E."/>
            <person name="Hage H."/>
            <person name="Chaduli D."/>
            <person name="Favel A."/>
            <person name="Grisel S."/>
            <person name="Henrissat B."/>
            <person name="Herpoel-Gimbert I."/>
            <person name="Ruiz-Duenas F.J."/>
            <person name="Chevret D."/>
            <person name="Hainaut M."/>
            <person name="Lin J."/>
            <person name="Wang M."/>
            <person name="Pangilinan J."/>
            <person name="Lipzen A."/>
            <person name="Lesage-Meessen L."/>
            <person name="Navarro D."/>
            <person name="Riley R."/>
            <person name="Grigoriev I.V."/>
            <person name="Zhou S."/>
            <person name="Raouche S."/>
            <person name="Rosso M.N."/>
        </authorList>
    </citation>
    <scope>NUCLEOTIDE SEQUENCE [LARGE SCALE GENOMIC DNA]</scope>
    <source>
        <strain evidence="1 2">BRFM 1820</strain>
    </source>
</reference>
<name>A0A371DGR3_9APHY</name>
<evidence type="ECO:0000313" key="1">
    <source>
        <dbReference type="EMBL" id="RDX51734.1"/>
    </source>
</evidence>
<sequence length="64" mass="7448">MHVFMLDDYSVLATVNQPDLCHSGPSSLRLTCILTDRPHDLAARISPYRHQAHAEDHWHRRVFL</sequence>
<proteinExistence type="predicted"/>
<accession>A0A371DGR3</accession>
<protein>
    <submittedName>
        <fullName evidence="1">Uncharacterized protein</fullName>
    </submittedName>
</protein>
<dbReference type="Proteomes" id="UP000256964">
    <property type="component" value="Unassembled WGS sequence"/>
</dbReference>
<keyword evidence="2" id="KW-1185">Reference proteome</keyword>